<sequence>MNALSRKSFLLLTLAALGSAQARTVTDDLGRQVTIPDAPKRVAALSPFLVEGVFAVGVTPVARPSSATYPQAALRVPEVGLSYTPNLERLAATRPDVVFVSSVSQRQLIPSLEKLGIPVVALQSSSVNDVYGMLQRFGTWLGQPGQAARAEKTLRAAVAAARAKGGSRPLNVFTLVGTPQSFFGAKKESFTGNLIAALGARNVAKGPDDKRYTGFTPYSFERLLADNPDVIIVIKPTTTGQQQGSVLDDFRRNPLWQKLRAVQSGRVYEIAPEVVLSSPGPRAAEAIGELARFIYQK</sequence>
<dbReference type="PROSITE" id="PS50983">
    <property type="entry name" value="FE_B12_PBP"/>
    <property type="match status" value="1"/>
</dbReference>
<comment type="caution">
    <text evidence="3">The sequence shown here is derived from an EMBL/GenBank/DDBJ whole genome shotgun (WGS) entry which is preliminary data.</text>
</comment>
<proteinExistence type="predicted"/>
<dbReference type="Proteomes" id="UP000484842">
    <property type="component" value="Unassembled WGS sequence"/>
</dbReference>
<accession>A0A7X1NXI1</accession>
<dbReference type="PANTHER" id="PTHR30535">
    <property type="entry name" value="VITAMIN B12-BINDING PROTEIN"/>
    <property type="match status" value="1"/>
</dbReference>
<dbReference type="RefSeq" id="WP_152871948.1">
    <property type="nucleotide sequence ID" value="NZ_WBSL01000007.1"/>
</dbReference>
<dbReference type="InterPro" id="IPR050902">
    <property type="entry name" value="ABC_Transporter_SBP"/>
</dbReference>
<feature type="chain" id="PRO_5031013254" evidence="1">
    <location>
        <begin position="23"/>
        <end position="297"/>
    </location>
</feature>
<gene>
    <name evidence="3" type="ORF">F8S09_13120</name>
</gene>
<keyword evidence="4" id="KW-1185">Reference proteome</keyword>
<dbReference type="Pfam" id="PF01497">
    <property type="entry name" value="Peripla_BP_2"/>
    <property type="match status" value="1"/>
</dbReference>
<dbReference type="GO" id="GO:0071281">
    <property type="term" value="P:cellular response to iron ion"/>
    <property type="evidence" value="ECO:0007669"/>
    <property type="project" value="TreeGrafter"/>
</dbReference>
<evidence type="ECO:0000313" key="4">
    <source>
        <dbReference type="Proteomes" id="UP000484842"/>
    </source>
</evidence>
<dbReference type="InterPro" id="IPR002491">
    <property type="entry name" value="ABC_transptr_periplasmic_BD"/>
</dbReference>
<dbReference type="PANTHER" id="PTHR30535:SF34">
    <property type="entry name" value="MOLYBDATE-BINDING PROTEIN MOLA"/>
    <property type="match status" value="1"/>
</dbReference>
<feature type="domain" description="Fe/B12 periplasmic-binding" evidence="2">
    <location>
        <begin position="41"/>
        <end position="297"/>
    </location>
</feature>
<keyword evidence="1" id="KW-0732">Signal</keyword>
<dbReference type="SUPFAM" id="SSF53807">
    <property type="entry name" value="Helical backbone' metal receptor"/>
    <property type="match status" value="1"/>
</dbReference>
<dbReference type="EMBL" id="WBSL01000007">
    <property type="protein sequence ID" value="MPY67613.1"/>
    <property type="molecule type" value="Genomic_DNA"/>
</dbReference>
<protein>
    <submittedName>
        <fullName evidence="3">ABC transporter substrate-binding protein</fullName>
    </submittedName>
</protein>
<dbReference type="Gene3D" id="3.40.50.1980">
    <property type="entry name" value="Nitrogenase molybdenum iron protein domain"/>
    <property type="match status" value="2"/>
</dbReference>
<name>A0A7X1NXI1_9DEIO</name>
<evidence type="ECO:0000256" key="1">
    <source>
        <dbReference type="SAM" id="SignalP"/>
    </source>
</evidence>
<evidence type="ECO:0000259" key="2">
    <source>
        <dbReference type="PROSITE" id="PS50983"/>
    </source>
</evidence>
<feature type="signal peptide" evidence="1">
    <location>
        <begin position="1"/>
        <end position="22"/>
    </location>
</feature>
<dbReference type="AlphaFoldDB" id="A0A7X1NXI1"/>
<organism evidence="3 4">
    <name type="scientific">Deinococcus terrestris</name>
    <dbReference type="NCBI Taxonomy" id="2651870"/>
    <lineage>
        <taxon>Bacteria</taxon>
        <taxon>Thermotogati</taxon>
        <taxon>Deinococcota</taxon>
        <taxon>Deinococci</taxon>
        <taxon>Deinococcales</taxon>
        <taxon>Deinococcaceae</taxon>
        <taxon>Deinococcus</taxon>
    </lineage>
</organism>
<reference evidence="3 4" key="1">
    <citation type="submission" date="2019-10" db="EMBL/GenBank/DDBJ databases">
        <title>Deinococcus sp. isolated from soil.</title>
        <authorList>
            <person name="Li Y."/>
            <person name="Wang J."/>
        </authorList>
    </citation>
    <scope>NUCLEOTIDE SEQUENCE [LARGE SCALE GENOMIC DNA]</scope>
    <source>
        <strain evidence="3 4">SDU3-2</strain>
    </source>
</reference>
<evidence type="ECO:0000313" key="3">
    <source>
        <dbReference type="EMBL" id="MPY67613.1"/>
    </source>
</evidence>